<dbReference type="OrthoDB" id="3437405at2759"/>
<organism evidence="1 2">
    <name type="scientific">Periconia digitata</name>
    <dbReference type="NCBI Taxonomy" id="1303443"/>
    <lineage>
        <taxon>Eukaryota</taxon>
        <taxon>Fungi</taxon>
        <taxon>Dikarya</taxon>
        <taxon>Ascomycota</taxon>
        <taxon>Pezizomycotina</taxon>
        <taxon>Dothideomycetes</taxon>
        <taxon>Pleosporomycetidae</taxon>
        <taxon>Pleosporales</taxon>
        <taxon>Massarineae</taxon>
        <taxon>Periconiaceae</taxon>
        <taxon>Periconia</taxon>
    </lineage>
</organism>
<comment type="caution">
    <text evidence="1">The sequence shown here is derived from an EMBL/GenBank/DDBJ whole genome shotgun (WGS) entry which is preliminary data.</text>
</comment>
<dbReference type="AlphaFoldDB" id="A0A9W4XVW4"/>
<reference evidence="1" key="1">
    <citation type="submission" date="2023-01" db="EMBL/GenBank/DDBJ databases">
        <authorList>
            <person name="Van Ghelder C."/>
            <person name="Rancurel C."/>
        </authorList>
    </citation>
    <scope>NUCLEOTIDE SEQUENCE</scope>
    <source>
        <strain evidence="1">CNCM I-4278</strain>
    </source>
</reference>
<gene>
    <name evidence="1" type="ORF">PDIGIT_LOCUS13117</name>
</gene>
<dbReference type="EMBL" id="CAOQHR010000010">
    <property type="protein sequence ID" value="CAI6339951.1"/>
    <property type="molecule type" value="Genomic_DNA"/>
</dbReference>
<proteinExistence type="predicted"/>
<sequence>MSNQGGASSSGDLDDSLRTMDFDLLEQQMNNIFGDRSAWDHDKLNKLTYGDYLFQPHDLLRFADYAQGGRRPGGGKASFPLLTDEELTLVDKPYNQWAPAPYNNLGYFCSEKLTTIYSGSQETTPITAFTARLHPLRQRLWNGMVPMSRERWLERKMDDPENYRCLFELMQDIFNVFAWLNHDQVLGKMRNCFNNVVDMYTEFESAANLRREAQGIPERLNLAGMWAEYHSSIVTTSARRTHQWLVERVEEVRSRAFEKYNEELSKAGNENAIGAAGKKYFECVQDLNGMMLRLDPCLDVPMTGFKGYTSPGGPSDLSLPVRQENNAKIGDTKSWSFLEKIVTERQQQSSLSQHNATDILDFLAGRSKPAEPIFRDRETMIGHYHQVKDNLAEMRKAFRGEPKPLAEEYWITVLKNAWSFT</sequence>
<name>A0A9W4XVW4_9PLEO</name>
<evidence type="ECO:0000313" key="2">
    <source>
        <dbReference type="Proteomes" id="UP001152607"/>
    </source>
</evidence>
<keyword evidence="2" id="KW-1185">Reference proteome</keyword>
<evidence type="ECO:0000313" key="1">
    <source>
        <dbReference type="EMBL" id="CAI6339951.1"/>
    </source>
</evidence>
<accession>A0A9W4XVW4</accession>
<dbReference type="Proteomes" id="UP001152607">
    <property type="component" value="Unassembled WGS sequence"/>
</dbReference>
<protein>
    <submittedName>
        <fullName evidence="1">Uncharacterized protein</fullName>
    </submittedName>
</protein>